<protein>
    <recommendedName>
        <fullName evidence="11">Coatomer subunit epsilon</fullName>
    </recommendedName>
</protein>
<evidence type="ECO:0000256" key="7">
    <source>
        <dbReference type="ARBA" id="ARBA00022927"/>
    </source>
</evidence>
<evidence type="ECO:0000256" key="2">
    <source>
        <dbReference type="ARBA" id="ARBA00004347"/>
    </source>
</evidence>
<keyword evidence="4 11" id="KW-0813">Transport</keyword>
<gene>
    <name evidence="12" type="ORF">CCR75_000836</name>
</gene>
<dbReference type="InterPro" id="IPR006822">
    <property type="entry name" value="Coatomer_esu"/>
</dbReference>
<evidence type="ECO:0000256" key="8">
    <source>
        <dbReference type="ARBA" id="ARBA00023034"/>
    </source>
</evidence>
<dbReference type="GO" id="GO:0015031">
    <property type="term" value="P:protein transport"/>
    <property type="evidence" value="ECO:0007669"/>
    <property type="project" value="UniProtKB-UniRule"/>
</dbReference>
<dbReference type="RefSeq" id="XP_067819586.1">
    <property type="nucleotide sequence ID" value="XM_067958942.1"/>
</dbReference>
<dbReference type="GO" id="GO:0000139">
    <property type="term" value="C:Golgi membrane"/>
    <property type="evidence" value="ECO:0007669"/>
    <property type="project" value="UniProtKB-SubCell"/>
</dbReference>
<dbReference type="PANTHER" id="PTHR10805:SF0">
    <property type="entry name" value="COATOMER SUBUNIT EPSILON"/>
    <property type="match status" value="1"/>
</dbReference>
<comment type="subcellular location">
    <subcellularLocation>
        <location evidence="2">Cytoplasmic vesicle</location>
        <location evidence="2">COPI-coated vesicle membrane</location>
        <topology evidence="2">Peripheral membrane protein</topology>
        <orientation evidence="2">Cytoplasmic side</orientation>
    </subcellularLocation>
    <subcellularLocation>
        <location evidence="1">Golgi apparatus membrane</location>
        <topology evidence="1">Peripheral membrane protein</topology>
        <orientation evidence="1">Cytoplasmic side</orientation>
    </subcellularLocation>
</comment>
<dbReference type="AlphaFoldDB" id="A0A976FNG9"/>
<name>A0A976FNG9_BRELC</name>
<dbReference type="KEGG" id="blac:94344613"/>
<evidence type="ECO:0000256" key="3">
    <source>
        <dbReference type="ARBA" id="ARBA00008827"/>
    </source>
</evidence>
<keyword evidence="9 11" id="KW-0472">Membrane</keyword>
<dbReference type="GeneID" id="94344613"/>
<accession>A0A976FNG9</accession>
<evidence type="ECO:0000256" key="10">
    <source>
        <dbReference type="ARBA" id="ARBA00023329"/>
    </source>
</evidence>
<keyword evidence="8 11" id="KW-0333">Golgi apparatus</keyword>
<evidence type="ECO:0000256" key="11">
    <source>
        <dbReference type="PIRNR" id="PIRNR016478"/>
    </source>
</evidence>
<comment type="function">
    <text evidence="11">The coatomer is a cytosolic protein complex that binds to dilysine motifs and reversibly associates with Golgi non-clathrin-coated vesicles, which further mediate biosynthetic protein transport from the ER, via the Golgi up to the trans Golgi network. The coatomer complex is required for budding from Golgi membranes, and is essential for the retrograde Golgi-to-ER transport of dilysine-tagged proteins.</text>
</comment>
<dbReference type="EMBL" id="SHOA02000019">
    <property type="protein sequence ID" value="TDH70087.1"/>
    <property type="molecule type" value="Genomic_DNA"/>
</dbReference>
<evidence type="ECO:0000256" key="1">
    <source>
        <dbReference type="ARBA" id="ARBA00004255"/>
    </source>
</evidence>
<dbReference type="Proteomes" id="UP000294530">
    <property type="component" value="Unassembled WGS sequence"/>
</dbReference>
<dbReference type="Gene3D" id="1.25.40.10">
    <property type="entry name" value="Tetratricopeptide repeat domain"/>
    <property type="match status" value="1"/>
</dbReference>
<organism evidence="12 13">
    <name type="scientific">Bremia lactucae</name>
    <name type="common">Lettuce downy mildew</name>
    <dbReference type="NCBI Taxonomy" id="4779"/>
    <lineage>
        <taxon>Eukaryota</taxon>
        <taxon>Sar</taxon>
        <taxon>Stramenopiles</taxon>
        <taxon>Oomycota</taxon>
        <taxon>Peronosporomycetes</taxon>
        <taxon>Peronosporales</taxon>
        <taxon>Peronosporaceae</taxon>
        <taxon>Bremia</taxon>
    </lineage>
</organism>
<proteinExistence type="inferred from homology"/>
<dbReference type="GO" id="GO:0005198">
    <property type="term" value="F:structural molecule activity"/>
    <property type="evidence" value="ECO:0007669"/>
    <property type="project" value="UniProtKB-UniRule"/>
</dbReference>
<comment type="caution">
    <text evidence="12">The sequence shown here is derived from an EMBL/GenBank/DDBJ whole genome shotgun (WGS) entry which is preliminary data.</text>
</comment>
<keyword evidence="7 11" id="KW-0653">Protein transport</keyword>
<keyword evidence="5 11" id="KW-0963">Cytoplasm</keyword>
<keyword evidence="13" id="KW-1185">Reference proteome</keyword>
<dbReference type="PANTHER" id="PTHR10805">
    <property type="entry name" value="COATOMER SUBUNIT EPSILON"/>
    <property type="match status" value="1"/>
</dbReference>
<keyword evidence="6 11" id="KW-0931">ER-Golgi transport</keyword>
<dbReference type="GO" id="GO:0006890">
    <property type="term" value="P:retrograde vesicle-mediated transport, Golgi to endoplasmic reticulum"/>
    <property type="evidence" value="ECO:0007669"/>
    <property type="project" value="UniProtKB-UniRule"/>
</dbReference>
<dbReference type="SUPFAM" id="SSF48452">
    <property type="entry name" value="TPR-like"/>
    <property type="match status" value="1"/>
</dbReference>
<reference evidence="12 13" key="1">
    <citation type="journal article" date="2021" name="Genome Biol.">
        <title>AFLAP: assembly-free linkage analysis pipeline using k-mers from genome sequencing data.</title>
        <authorList>
            <person name="Fletcher K."/>
            <person name="Zhang L."/>
            <person name="Gil J."/>
            <person name="Han R."/>
            <person name="Cavanaugh K."/>
            <person name="Michelmore R."/>
        </authorList>
    </citation>
    <scope>NUCLEOTIDE SEQUENCE [LARGE SCALE GENOMIC DNA]</scope>
    <source>
        <strain evidence="12 13">SF5</strain>
    </source>
</reference>
<comment type="similarity">
    <text evidence="3 11">Belongs to the COPE family.</text>
</comment>
<keyword evidence="10 11" id="KW-0968">Cytoplasmic vesicle</keyword>
<evidence type="ECO:0000256" key="9">
    <source>
        <dbReference type="ARBA" id="ARBA00023136"/>
    </source>
</evidence>
<dbReference type="GO" id="GO:0030126">
    <property type="term" value="C:COPI vesicle coat"/>
    <property type="evidence" value="ECO:0007669"/>
    <property type="project" value="TreeGrafter"/>
</dbReference>
<evidence type="ECO:0000256" key="4">
    <source>
        <dbReference type="ARBA" id="ARBA00022448"/>
    </source>
</evidence>
<dbReference type="OrthoDB" id="310217at2759"/>
<dbReference type="GO" id="GO:0006888">
    <property type="term" value="P:endoplasmic reticulum to Golgi vesicle-mediated transport"/>
    <property type="evidence" value="ECO:0007669"/>
    <property type="project" value="TreeGrafter"/>
</dbReference>
<dbReference type="Pfam" id="PF04733">
    <property type="entry name" value="Coatomer_E"/>
    <property type="match status" value="1"/>
</dbReference>
<evidence type="ECO:0000256" key="5">
    <source>
        <dbReference type="ARBA" id="ARBA00022490"/>
    </source>
</evidence>
<dbReference type="PIRSF" id="PIRSF016478">
    <property type="entry name" value="Coatomer_esu"/>
    <property type="match status" value="1"/>
</dbReference>
<dbReference type="GO" id="GO:0006891">
    <property type="term" value="P:intra-Golgi vesicle-mediated transport"/>
    <property type="evidence" value="ECO:0007669"/>
    <property type="project" value="TreeGrafter"/>
</dbReference>
<evidence type="ECO:0000313" key="12">
    <source>
        <dbReference type="EMBL" id="TDH70087.1"/>
    </source>
</evidence>
<dbReference type="InterPro" id="IPR011990">
    <property type="entry name" value="TPR-like_helical_dom_sf"/>
</dbReference>
<sequence length="292" mass="32859">MAEPDELFMLKNQLWVGNYQNVISEGSMLNHMNQTLRNERDVYVYRAHVALGNTSFVLQSIPDTGNVPIALSAVKLWATYLSGQIDPEMMALTLKEWLADPTSSDNGHLLLLAGQIFAREGKFSDALTAWTRGNSLEHMLYMVHLYLEINRADFARTTVATMKSLEEDSTLTQLAQAWCLTLQGRDKADEATLHFQELADRFGSTSLLLNGTAVAFMAMENYVEAERLLLDALAKEPSKEDTLVNLIAVSAHLQKPLEAYLCQLQQVAPLNVWLQKYELLEHEFARMASTFV</sequence>
<evidence type="ECO:0000256" key="6">
    <source>
        <dbReference type="ARBA" id="ARBA00022892"/>
    </source>
</evidence>
<evidence type="ECO:0000313" key="13">
    <source>
        <dbReference type="Proteomes" id="UP000294530"/>
    </source>
</evidence>